<dbReference type="PANTHER" id="PTHR31435:SF9">
    <property type="entry name" value="PROTEIN NATD1"/>
    <property type="match status" value="1"/>
</dbReference>
<protein>
    <recommendedName>
        <fullName evidence="1">N-acetyltransferase domain-containing protein</fullName>
    </recommendedName>
</protein>
<proteinExistence type="predicted"/>
<feature type="domain" description="N-acetyltransferase" evidence="1">
    <location>
        <begin position="10"/>
        <end position="97"/>
    </location>
</feature>
<dbReference type="InterPro" id="IPR031165">
    <property type="entry name" value="GNAT_YJDJ"/>
</dbReference>
<evidence type="ECO:0000259" key="1">
    <source>
        <dbReference type="PROSITE" id="PS51729"/>
    </source>
</evidence>
<sequence>MSDTIEIQHEGNETEGRYFTSVEGAAREAELTWRAEGDVRHATHTFVPTEARGQGLAAKLVKAMIEDAKEQDFRIAPDCSYVEGYFRRHPELSDLRA</sequence>
<dbReference type="InterPro" id="IPR016181">
    <property type="entry name" value="Acyl_CoA_acyltransferase"/>
</dbReference>
<dbReference type="PANTHER" id="PTHR31435">
    <property type="entry name" value="PROTEIN NATD1"/>
    <property type="match status" value="1"/>
</dbReference>
<name>A0A1I5L1A7_9SPHN</name>
<dbReference type="EMBL" id="FOWZ01000001">
    <property type="protein sequence ID" value="SFO90531.1"/>
    <property type="molecule type" value="Genomic_DNA"/>
</dbReference>
<dbReference type="InterPro" id="IPR045057">
    <property type="entry name" value="Gcn5-rel_NAT"/>
</dbReference>
<dbReference type="Proteomes" id="UP000199331">
    <property type="component" value="Unassembled WGS sequence"/>
</dbReference>
<dbReference type="AlphaFoldDB" id="A0A1I5L1A7"/>
<dbReference type="Gene3D" id="3.40.630.30">
    <property type="match status" value="1"/>
</dbReference>
<evidence type="ECO:0000313" key="3">
    <source>
        <dbReference type="Proteomes" id="UP000199331"/>
    </source>
</evidence>
<evidence type="ECO:0000313" key="2">
    <source>
        <dbReference type="EMBL" id="SFO90531.1"/>
    </source>
</evidence>
<accession>A0A1I5L1A7</accession>
<dbReference type="RefSeq" id="WP_218152619.1">
    <property type="nucleotide sequence ID" value="NZ_FOWZ01000001.1"/>
</dbReference>
<reference evidence="3" key="1">
    <citation type="submission" date="2016-10" db="EMBL/GenBank/DDBJ databases">
        <authorList>
            <person name="Varghese N."/>
            <person name="Submissions S."/>
        </authorList>
    </citation>
    <scope>NUCLEOTIDE SEQUENCE [LARGE SCALE GENOMIC DNA]</scope>
    <source>
        <strain evidence="3">CGMCC 1.7715</strain>
    </source>
</reference>
<dbReference type="STRING" id="604088.SAMN04488060_0638"/>
<keyword evidence="3" id="KW-1185">Reference proteome</keyword>
<organism evidence="2 3">
    <name type="scientific">Qipengyuania nanhaisediminis</name>
    <dbReference type="NCBI Taxonomy" id="604088"/>
    <lineage>
        <taxon>Bacteria</taxon>
        <taxon>Pseudomonadati</taxon>
        <taxon>Pseudomonadota</taxon>
        <taxon>Alphaproteobacteria</taxon>
        <taxon>Sphingomonadales</taxon>
        <taxon>Erythrobacteraceae</taxon>
        <taxon>Qipengyuania</taxon>
    </lineage>
</organism>
<gene>
    <name evidence="2" type="ORF">SAMN04488060_0638</name>
</gene>
<dbReference type="Pfam" id="PF14542">
    <property type="entry name" value="Acetyltransf_CG"/>
    <property type="match status" value="1"/>
</dbReference>
<dbReference type="PROSITE" id="PS51729">
    <property type="entry name" value="GNAT_YJDJ"/>
    <property type="match status" value="1"/>
</dbReference>
<dbReference type="SUPFAM" id="SSF55729">
    <property type="entry name" value="Acyl-CoA N-acyltransferases (Nat)"/>
    <property type="match status" value="1"/>
</dbReference>
<dbReference type="CDD" id="cd04301">
    <property type="entry name" value="NAT_SF"/>
    <property type="match status" value="1"/>
</dbReference>